<dbReference type="PANTHER" id="PTHR30146:SF109">
    <property type="entry name" value="HTH-TYPE TRANSCRIPTIONAL REGULATOR GALS"/>
    <property type="match status" value="1"/>
</dbReference>
<dbReference type="InterPro" id="IPR010982">
    <property type="entry name" value="Lambda_DNA-bd_dom_sf"/>
</dbReference>
<accession>A0A4R2U2Q4</accession>
<evidence type="ECO:0000259" key="4">
    <source>
        <dbReference type="PROSITE" id="PS50932"/>
    </source>
</evidence>
<dbReference type="SUPFAM" id="SSF47413">
    <property type="entry name" value="lambda repressor-like DNA-binding domains"/>
    <property type="match status" value="1"/>
</dbReference>
<sequence length="332" mass="37074">MVNIRDIAKIAGVSPSTVSRVLNKNSNVKDETRDHVLSVLESLDYVPKQKPQEIVKKRIGIIVPKFTAHDFEQHPTIYSIVTYFIDALSHLNYENSIVILDETIDSVSLQQYDGLLITGTGLQEEDLLISILQSKKIPSVFINRLISNKNISSVNIDDEHATYIATKHLIDLGHERIALINGNEQFRNSKLRLKGYKQALSNHNITLKPEYIRHGIFDEHSGYVLCKELLTLEDRPTAMTITSDTIALGAQRALKEANLSLPKDMAMVGFGDISIASQLQPSLTTIQIPTKDIGEEAASILAHLISKPILRCVQILADTRLIIRESCGFRSQ</sequence>
<dbReference type="SMART" id="SM00354">
    <property type="entry name" value="HTH_LACI"/>
    <property type="match status" value="1"/>
</dbReference>
<dbReference type="CDD" id="cd01392">
    <property type="entry name" value="HTH_LacI"/>
    <property type="match status" value="1"/>
</dbReference>
<dbReference type="AlphaFoldDB" id="A0A4R2U2Q4"/>
<keyword evidence="6" id="KW-1185">Reference proteome</keyword>
<dbReference type="Gene3D" id="1.10.260.40">
    <property type="entry name" value="lambda repressor-like DNA-binding domains"/>
    <property type="match status" value="1"/>
</dbReference>
<organism evidence="5 6">
    <name type="scientific">Serpentinicella alkaliphila</name>
    <dbReference type="NCBI Taxonomy" id="1734049"/>
    <lineage>
        <taxon>Bacteria</taxon>
        <taxon>Bacillati</taxon>
        <taxon>Bacillota</taxon>
        <taxon>Clostridia</taxon>
        <taxon>Peptostreptococcales</taxon>
        <taxon>Natronincolaceae</taxon>
        <taxon>Serpentinicella</taxon>
    </lineage>
</organism>
<keyword evidence="3" id="KW-0804">Transcription</keyword>
<dbReference type="InterPro" id="IPR028082">
    <property type="entry name" value="Peripla_BP_I"/>
</dbReference>
<dbReference type="PROSITE" id="PS00356">
    <property type="entry name" value="HTH_LACI_1"/>
    <property type="match status" value="1"/>
</dbReference>
<dbReference type="EMBL" id="SLYC01000001">
    <property type="protein sequence ID" value="TCQ08095.1"/>
    <property type="molecule type" value="Genomic_DNA"/>
</dbReference>
<dbReference type="PANTHER" id="PTHR30146">
    <property type="entry name" value="LACI-RELATED TRANSCRIPTIONAL REPRESSOR"/>
    <property type="match status" value="1"/>
</dbReference>
<dbReference type="GO" id="GO:0000976">
    <property type="term" value="F:transcription cis-regulatory region binding"/>
    <property type="evidence" value="ECO:0007669"/>
    <property type="project" value="TreeGrafter"/>
</dbReference>
<dbReference type="OrthoDB" id="9789891at2"/>
<dbReference type="RefSeq" id="WP_132847265.1">
    <property type="nucleotide sequence ID" value="NZ_CP058648.1"/>
</dbReference>
<dbReference type="InterPro" id="IPR046335">
    <property type="entry name" value="LacI/GalR-like_sensor"/>
</dbReference>
<dbReference type="CDD" id="cd06267">
    <property type="entry name" value="PBP1_LacI_sugar_binding-like"/>
    <property type="match status" value="1"/>
</dbReference>
<dbReference type="PRINTS" id="PR00036">
    <property type="entry name" value="HTHLACI"/>
</dbReference>
<keyword evidence="2" id="KW-0238">DNA-binding</keyword>
<feature type="domain" description="HTH lacI-type" evidence="4">
    <location>
        <begin position="2"/>
        <end position="56"/>
    </location>
</feature>
<dbReference type="Gene3D" id="3.40.50.2300">
    <property type="match status" value="2"/>
</dbReference>
<evidence type="ECO:0000256" key="3">
    <source>
        <dbReference type="ARBA" id="ARBA00023163"/>
    </source>
</evidence>
<dbReference type="PROSITE" id="PS50932">
    <property type="entry name" value="HTH_LACI_2"/>
    <property type="match status" value="1"/>
</dbReference>
<evidence type="ECO:0000256" key="1">
    <source>
        <dbReference type="ARBA" id="ARBA00023015"/>
    </source>
</evidence>
<proteinExistence type="predicted"/>
<comment type="caution">
    <text evidence="5">The sequence shown here is derived from an EMBL/GenBank/DDBJ whole genome shotgun (WGS) entry which is preliminary data.</text>
</comment>
<dbReference type="InterPro" id="IPR000843">
    <property type="entry name" value="HTH_LacI"/>
</dbReference>
<evidence type="ECO:0000313" key="6">
    <source>
        <dbReference type="Proteomes" id="UP000295504"/>
    </source>
</evidence>
<reference evidence="5 6" key="1">
    <citation type="submission" date="2019-03" db="EMBL/GenBank/DDBJ databases">
        <title>Genomic Encyclopedia of Type Strains, Phase IV (KMG-IV): sequencing the most valuable type-strain genomes for metagenomic binning, comparative biology and taxonomic classification.</title>
        <authorList>
            <person name="Goeker M."/>
        </authorList>
    </citation>
    <scope>NUCLEOTIDE SEQUENCE [LARGE SCALE GENOMIC DNA]</scope>
    <source>
        <strain evidence="5 6">DSM 100013</strain>
    </source>
</reference>
<dbReference type="SUPFAM" id="SSF53822">
    <property type="entry name" value="Periplasmic binding protein-like I"/>
    <property type="match status" value="1"/>
</dbReference>
<evidence type="ECO:0000313" key="5">
    <source>
        <dbReference type="EMBL" id="TCQ08095.1"/>
    </source>
</evidence>
<dbReference type="GO" id="GO:0003700">
    <property type="term" value="F:DNA-binding transcription factor activity"/>
    <property type="evidence" value="ECO:0007669"/>
    <property type="project" value="TreeGrafter"/>
</dbReference>
<name>A0A4R2U2Q4_9FIRM</name>
<protein>
    <submittedName>
        <fullName evidence="5">LacI family transcriptional regulator</fullName>
    </submittedName>
</protein>
<dbReference type="Pfam" id="PF13377">
    <property type="entry name" value="Peripla_BP_3"/>
    <property type="match status" value="1"/>
</dbReference>
<keyword evidence="1" id="KW-0805">Transcription regulation</keyword>
<dbReference type="Pfam" id="PF00356">
    <property type="entry name" value="LacI"/>
    <property type="match status" value="1"/>
</dbReference>
<dbReference type="Proteomes" id="UP000295504">
    <property type="component" value="Unassembled WGS sequence"/>
</dbReference>
<gene>
    <name evidence="5" type="ORF">EDD79_1001183</name>
</gene>
<evidence type="ECO:0000256" key="2">
    <source>
        <dbReference type="ARBA" id="ARBA00023125"/>
    </source>
</evidence>